<proteinExistence type="inferred from homology"/>
<evidence type="ECO:0000313" key="10">
    <source>
        <dbReference type="EMBL" id="EMP9434790.1"/>
    </source>
</evidence>
<dbReference type="PROSITE" id="PS00635">
    <property type="entry name" value="PILI_CHAPERONE"/>
    <property type="match status" value="1"/>
</dbReference>
<dbReference type="AlphaFoldDB" id="A0AAI9MXW7"/>
<sequence length="266" mass="29716">MKKLLIKTVKNQYLHRHHLISTLLTTIISVNFSTAQAAIALDRTRAIITSDDKSISLNISNENKQLPYLAQAWLEDGSGNKTNLPFTVIPPVQRLEAGTISQIKILALPPSIKNLPLDRESVFYFNLREIPPKSDKPNTLQLALQTRIKLFYRPTSIIPTNGAMSEPWQEKLTLTRQDGQYIVNNPTSFFITIVDASSRKKGQSIANFEPIMIEPKSSAPLNLTIKALGDTPVLTYINDYGGRPTLIFNCQNTQCNVIPDKNSEGN</sequence>
<keyword evidence="4" id="KW-0732">Signal</keyword>
<dbReference type="InterPro" id="IPR036316">
    <property type="entry name" value="Pili_assmbl_chap_C_dom_sf"/>
</dbReference>
<gene>
    <name evidence="10" type="ORF">JRA39_003920</name>
    <name evidence="11" type="ORF">KDV35_11935</name>
</gene>
<accession>A0AAI9MXW7</accession>
<evidence type="ECO:0000256" key="6">
    <source>
        <dbReference type="ARBA" id="ARBA00023186"/>
    </source>
</evidence>
<dbReference type="GO" id="GO:0030288">
    <property type="term" value="C:outer membrane-bounded periplasmic space"/>
    <property type="evidence" value="ECO:0007669"/>
    <property type="project" value="InterPro"/>
</dbReference>
<organism evidence="10">
    <name type="scientific">Providencia stuartii</name>
    <dbReference type="NCBI Taxonomy" id="588"/>
    <lineage>
        <taxon>Bacteria</taxon>
        <taxon>Pseudomonadati</taxon>
        <taxon>Pseudomonadota</taxon>
        <taxon>Gammaproteobacteria</taxon>
        <taxon>Enterobacterales</taxon>
        <taxon>Morganellaceae</taxon>
        <taxon>Providencia</taxon>
    </lineage>
</organism>
<dbReference type="SUPFAM" id="SSF49354">
    <property type="entry name" value="PapD-like"/>
    <property type="match status" value="1"/>
</dbReference>
<evidence type="ECO:0000259" key="9">
    <source>
        <dbReference type="Pfam" id="PF02753"/>
    </source>
</evidence>
<dbReference type="PANTHER" id="PTHR30251">
    <property type="entry name" value="PILUS ASSEMBLY CHAPERONE"/>
    <property type="match status" value="1"/>
</dbReference>
<evidence type="ECO:0000313" key="11">
    <source>
        <dbReference type="EMBL" id="MER5077560.1"/>
    </source>
</evidence>
<dbReference type="FunFam" id="2.60.40.10:FF:000458">
    <property type="entry name" value="Molecular chaperone FimC"/>
    <property type="match status" value="1"/>
</dbReference>
<dbReference type="InterPro" id="IPR008962">
    <property type="entry name" value="PapD-like_sf"/>
</dbReference>
<feature type="domain" description="Pili assembly chaperone C-terminal" evidence="9">
    <location>
        <begin position="183"/>
        <end position="243"/>
    </location>
</feature>
<evidence type="ECO:0000256" key="5">
    <source>
        <dbReference type="ARBA" id="ARBA00022764"/>
    </source>
</evidence>
<evidence type="ECO:0000313" key="12">
    <source>
        <dbReference type="Proteomes" id="UP001495779"/>
    </source>
</evidence>
<dbReference type="InterPro" id="IPR001829">
    <property type="entry name" value="Pili_assmbl_chaperone_bac"/>
</dbReference>
<dbReference type="PRINTS" id="PR00969">
    <property type="entry name" value="CHAPERONPILI"/>
</dbReference>
<dbReference type="InterPro" id="IPR018046">
    <property type="entry name" value="Pili_assmbl_chaperone_CS"/>
</dbReference>
<evidence type="ECO:0000256" key="1">
    <source>
        <dbReference type="ARBA" id="ARBA00004418"/>
    </source>
</evidence>
<dbReference type="RefSeq" id="WP_154623898.1">
    <property type="nucleotide sequence ID" value="NZ_CP095443.1"/>
</dbReference>
<dbReference type="SUPFAM" id="SSF49584">
    <property type="entry name" value="Periplasmic chaperone C-domain"/>
    <property type="match status" value="1"/>
</dbReference>
<dbReference type="GO" id="GO:0071555">
    <property type="term" value="P:cell wall organization"/>
    <property type="evidence" value="ECO:0007669"/>
    <property type="project" value="InterPro"/>
</dbReference>
<dbReference type="InterPro" id="IPR016148">
    <property type="entry name" value="Pili_assmbl_chaperone_C"/>
</dbReference>
<evidence type="ECO:0000256" key="2">
    <source>
        <dbReference type="ARBA" id="ARBA00007399"/>
    </source>
</evidence>
<dbReference type="InterPro" id="IPR016147">
    <property type="entry name" value="Pili_assmbl_chaperone_N"/>
</dbReference>
<dbReference type="PANTHER" id="PTHR30251:SF6">
    <property type="entry name" value="FIMBRIAL CHAPERONE YFCS-RELATED"/>
    <property type="match status" value="1"/>
</dbReference>
<evidence type="ECO:0000256" key="7">
    <source>
        <dbReference type="RuleBase" id="RU003918"/>
    </source>
</evidence>
<protein>
    <submittedName>
        <fullName evidence="10">Fimbria/pilus periplasmic chaperone</fullName>
    </submittedName>
</protein>
<comment type="caution">
    <text evidence="10">The sequence shown here is derived from an EMBL/GenBank/DDBJ whole genome shotgun (WGS) entry which is preliminary data.</text>
</comment>
<dbReference type="Proteomes" id="UP001495779">
    <property type="component" value="Unassembled WGS sequence"/>
</dbReference>
<reference evidence="10" key="2">
    <citation type="submission" date="2024-02" db="EMBL/GenBank/DDBJ databases">
        <authorList>
            <consortium name="Clinical and Environmental Microbiology Branch: Whole genome sequencing antimicrobial resistance pathogens in the healthcare setting"/>
        </authorList>
    </citation>
    <scope>NUCLEOTIDE SEQUENCE</scope>
    <source>
        <strain evidence="10">2020GO-00142</strain>
    </source>
</reference>
<dbReference type="Pfam" id="PF02753">
    <property type="entry name" value="PapD_C"/>
    <property type="match status" value="1"/>
</dbReference>
<dbReference type="InterPro" id="IPR050643">
    <property type="entry name" value="Periplasmic_pilus_chap"/>
</dbReference>
<evidence type="ECO:0000259" key="8">
    <source>
        <dbReference type="Pfam" id="PF00345"/>
    </source>
</evidence>
<comment type="subcellular location">
    <subcellularLocation>
        <location evidence="1 7">Periplasm</location>
    </subcellularLocation>
</comment>
<keyword evidence="3" id="KW-1029">Fimbrium biogenesis</keyword>
<keyword evidence="5" id="KW-0574">Periplasm</keyword>
<dbReference type="InterPro" id="IPR013783">
    <property type="entry name" value="Ig-like_fold"/>
</dbReference>
<evidence type="ECO:0000256" key="4">
    <source>
        <dbReference type="ARBA" id="ARBA00022729"/>
    </source>
</evidence>
<dbReference type="EMBL" id="JAGSRH010000016">
    <property type="protein sequence ID" value="MER5077560.1"/>
    <property type="molecule type" value="Genomic_DNA"/>
</dbReference>
<dbReference type="EMBL" id="AAZDVE040000048">
    <property type="protein sequence ID" value="EMP9434790.1"/>
    <property type="molecule type" value="Genomic_DNA"/>
</dbReference>
<name>A0AAI9MXW7_PROST</name>
<dbReference type="Gene3D" id="2.60.40.10">
    <property type="entry name" value="Immunoglobulins"/>
    <property type="match status" value="2"/>
</dbReference>
<reference evidence="11 12" key="1">
    <citation type="submission" date="2021-04" db="EMBL/GenBank/DDBJ databases">
        <title>Determining the burden of carbapenem-resistant Enterobacterales from a tertiary public heath setting in Bangladesh: a clinical, epidemiological, and molecular study.</title>
        <authorList>
            <person name="Farzana R."/>
            <person name="Walsh T.R."/>
        </authorList>
    </citation>
    <scope>NUCLEOTIDE SEQUENCE [LARGE SCALE GENOMIC DNA]</scope>
    <source>
        <strain evidence="11">Dmpro_s316</strain>
        <strain evidence="12">dmpro_s316</strain>
    </source>
</reference>
<comment type="similarity">
    <text evidence="2 7">Belongs to the periplasmic pilus chaperone family.</text>
</comment>
<evidence type="ECO:0000256" key="3">
    <source>
        <dbReference type="ARBA" id="ARBA00022558"/>
    </source>
</evidence>
<dbReference type="Pfam" id="PF00345">
    <property type="entry name" value="PapD_N"/>
    <property type="match status" value="1"/>
</dbReference>
<feature type="domain" description="Pili assembly chaperone N-terminal" evidence="8">
    <location>
        <begin position="39"/>
        <end position="157"/>
    </location>
</feature>
<keyword evidence="6 7" id="KW-0143">Chaperone</keyword>